<reference evidence="3 4" key="1">
    <citation type="submission" date="2024-04" db="EMBL/GenBank/DDBJ databases">
        <authorList>
            <person name="Fracassetti M."/>
        </authorList>
    </citation>
    <scope>NUCLEOTIDE SEQUENCE [LARGE SCALE GENOMIC DNA]</scope>
</reference>
<dbReference type="Pfam" id="PF14111">
    <property type="entry name" value="DUF4283"/>
    <property type="match status" value="1"/>
</dbReference>
<dbReference type="PANTHER" id="PTHR31286:SF99">
    <property type="entry name" value="DUF4283 DOMAIN-CONTAINING PROTEIN"/>
    <property type="match status" value="1"/>
</dbReference>
<sequence>MTGDDAETETEMETDKEERTIHPDGQGWKGKSFSEAVKQDTWYIAESDSEDVALREKEMDDEVDGAEEDPTCPTIPFTTAEKIRWRREWRSALVVKGLGRRVSYIPLARRLNFLWARNGEIQISDMNNGCFLVRFRSHKDYEGATMGGPWILGETYLTVHQWFKGFNPWKTEVTSTMVWAQLPELPIEFINKEAVMKIGEWLDKPVRVDRATELGARGKYARVCIEVDLTQPFISKFKIEGVTYLVQYEGLDVLCTDCGTYGKKAGKCHCVPTGLAMEIEENKEEGTSVDVNPSQGRTYGEWMKVKPRNRYQGRKEGWGGKTEGTYTKNASRG</sequence>
<dbReference type="PANTHER" id="PTHR31286">
    <property type="entry name" value="GLYCINE-RICH CELL WALL STRUCTURAL PROTEIN 1.8-LIKE"/>
    <property type="match status" value="1"/>
</dbReference>
<evidence type="ECO:0000259" key="2">
    <source>
        <dbReference type="Pfam" id="PF14111"/>
    </source>
</evidence>
<accession>A0AAV2CR37</accession>
<feature type="region of interest" description="Disordered" evidence="1">
    <location>
        <begin position="1"/>
        <end position="31"/>
    </location>
</feature>
<evidence type="ECO:0000313" key="3">
    <source>
        <dbReference type="EMBL" id="CAL1358521.1"/>
    </source>
</evidence>
<gene>
    <name evidence="3" type="ORF">LTRI10_LOCUS6071</name>
</gene>
<dbReference type="InterPro" id="IPR040256">
    <property type="entry name" value="At4g02000-like"/>
</dbReference>
<dbReference type="InterPro" id="IPR025558">
    <property type="entry name" value="DUF4283"/>
</dbReference>
<dbReference type="AlphaFoldDB" id="A0AAV2CR37"/>
<feature type="compositionally biased region" description="Acidic residues" evidence="1">
    <location>
        <begin position="1"/>
        <end position="15"/>
    </location>
</feature>
<protein>
    <recommendedName>
        <fullName evidence="2">DUF4283 domain-containing protein</fullName>
    </recommendedName>
</protein>
<dbReference type="Proteomes" id="UP001497516">
    <property type="component" value="Chromosome 10"/>
</dbReference>
<keyword evidence="4" id="KW-1185">Reference proteome</keyword>
<feature type="compositionally biased region" description="Polar residues" evidence="1">
    <location>
        <begin position="324"/>
        <end position="333"/>
    </location>
</feature>
<proteinExistence type="predicted"/>
<evidence type="ECO:0000256" key="1">
    <source>
        <dbReference type="SAM" id="MobiDB-lite"/>
    </source>
</evidence>
<name>A0AAV2CR37_9ROSI</name>
<feature type="domain" description="DUF4283" evidence="2">
    <location>
        <begin position="88"/>
        <end position="169"/>
    </location>
</feature>
<evidence type="ECO:0000313" key="4">
    <source>
        <dbReference type="Proteomes" id="UP001497516"/>
    </source>
</evidence>
<dbReference type="EMBL" id="OZ034814">
    <property type="protein sequence ID" value="CAL1358521.1"/>
    <property type="molecule type" value="Genomic_DNA"/>
</dbReference>
<organism evidence="3 4">
    <name type="scientific">Linum trigynum</name>
    <dbReference type="NCBI Taxonomy" id="586398"/>
    <lineage>
        <taxon>Eukaryota</taxon>
        <taxon>Viridiplantae</taxon>
        <taxon>Streptophyta</taxon>
        <taxon>Embryophyta</taxon>
        <taxon>Tracheophyta</taxon>
        <taxon>Spermatophyta</taxon>
        <taxon>Magnoliopsida</taxon>
        <taxon>eudicotyledons</taxon>
        <taxon>Gunneridae</taxon>
        <taxon>Pentapetalae</taxon>
        <taxon>rosids</taxon>
        <taxon>fabids</taxon>
        <taxon>Malpighiales</taxon>
        <taxon>Linaceae</taxon>
        <taxon>Linum</taxon>
    </lineage>
</organism>
<feature type="region of interest" description="Disordered" evidence="1">
    <location>
        <begin position="312"/>
        <end position="333"/>
    </location>
</feature>